<name>A0A972FI02_9RHOO</name>
<dbReference type="InterPro" id="IPR007462">
    <property type="entry name" value="COV1-like"/>
</dbReference>
<accession>A0A972FI02</accession>
<protein>
    <submittedName>
        <fullName evidence="2">DUF502 domain-containing protein</fullName>
    </submittedName>
</protein>
<dbReference type="PANTHER" id="PTHR31876">
    <property type="entry name" value="COV-LIKE PROTEIN 1"/>
    <property type="match status" value="1"/>
</dbReference>
<gene>
    <name evidence="2" type="ORF">GPA21_19355</name>
</gene>
<dbReference type="Proteomes" id="UP000599523">
    <property type="component" value="Unassembled WGS sequence"/>
</dbReference>
<dbReference type="Pfam" id="PF04367">
    <property type="entry name" value="DUF502"/>
    <property type="match status" value="1"/>
</dbReference>
<evidence type="ECO:0000256" key="1">
    <source>
        <dbReference type="SAM" id="Phobius"/>
    </source>
</evidence>
<dbReference type="EMBL" id="WTVM01000207">
    <property type="protein sequence ID" value="NMG05100.1"/>
    <property type="molecule type" value="Genomic_DNA"/>
</dbReference>
<dbReference type="PANTHER" id="PTHR31876:SF26">
    <property type="entry name" value="PROTEIN LIKE COV 2"/>
    <property type="match status" value="1"/>
</dbReference>
<feature type="transmembrane region" description="Helical" evidence="1">
    <location>
        <begin position="7"/>
        <end position="28"/>
    </location>
</feature>
<dbReference type="RefSeq" id="WP_168989714.1">
    <property type="nucleotide sequence ID" value="NZ_CAWPHM010000119.1"/>
</dbReference>
<keyword evidence="1" id="KW-1133">Transmembrane helix</keyword>
<keyword evidence="1" id="KW-0472">Membrane</keyword>
<sequence length="212" mass="23185">MGVITKNILTGLIAILPITLTIYLLYWLAVSSEALLGGLLQQLLPPDLYRPGLGVAAGFVVLFFVGMLMHSYIVQGLFVRLEQLFLRLPLVRLIYPAIRDFIEYFSPMKKKEFEQVVSVDLGGKGMRAIGLVTLADNTRMPKGFDDEGSVLVYLPMSYMIGGYTVLVPRSALTPLDMSMDEAMRFILTAGVTGAGPTAVRSDIDIPSRPPAA</sequence>
<reference evidence="2" key="1">
    <citation type="submission" date="2019-12" db="EMBL/GenBank/DDBJ databases">
        <title>Comparative genomics gives insights into the taxonomy of the Azoarcus-Aromatoleum group and reveals separate origins of nif in the plant-associated Azoarcus and non-plant-associated Aromatoleum sub-groups.</title>
        <authorList>
            <person name="Lafos M."/>
            <person name="Maluk M."/>
            <person name="Batista M."/>
            <person name="Junghare M."/>
            <person name="Carmona M."/>
            <person name="Faoro H."/>
            <person name="Cruz L.M."/>
            <person name="Battistoni F."/>
            <person name="De Souza E."/>
            <person name="Pedrosa F."/>
            <person name="Chen W.-M."/>
            <person name="Poole P.S."/>
            <person name="Dixon R.A."/>
            <person name="James E.K."/>
        </authorList>
    </citation>
    <scope>NUCLEOTIDE SEQUENCE</scope>
    <source>
        <strain evidence="2">NSC3</strain>
    </source>
</reference>
<dbReference type="AlphaFoldDB" id="A0A972FI02"/>
<feature type="transmembrane region" description="Helical" evidence="1">
    <location>
        <begin position="48"/>
        <end position="74"/>
    </location>
</feature>
<proteinExistence type="predicted"/>
<keyword evidence="3" id="KW-1185">Reference proteome</keyword>
<evidence type="ECO:0000313" key="2">
    <source>
        <dbReference type="EMBL" id="NMG05100.1"/>
    </source>
</evidence>
<keyword evidence="1" id="KW-0812">Transmembrane</keyword>
<organism evidence="2 3">
    <name type="scientific">Azoarcus taiwanensis</name>
    <dbReference type="NCBI Taxonomy" id="666964"/>
    <lineage>
        <taxon>Bacteria</taxon>
        <taxon>Pseudomonadati</taxon>
        <taxon>Pseudomonadota</taxon>
        <taxon>Betaproteobacteria</taxon>
        <taxon>Rhodocyclales</taxon>
        <taxon>Zoogloeaceae</taxon>
        <taxon>Azoarcus</taxon>
    </lineage>
</organism>
<evidence type="ECO:0000313" key="3">
    <source>
        <dbReference type="Proteomes" id="UP000599523"/>
    </source>
</evidence>
<comment type="caution">
    <text evidence="2">The sequence shown here is derived from an EMBL/GenBank/DDBJ whole genome shotgun (WGS) entry which is preliminary data.</text>
</comment>